<evidence type="ECO:0000256" key="4">
    <source>
        <dbReference type="ARBA" id="ARBA00011245"/>
    </source>
</evidence>
<feature type="chain" id="PRO_5047142008" description="Aldose 1-epimerase" evidence="9">
    <location>
        <begin position="22"/>
        <end position="395"/>
    </location>
</feature>
<dbReference type="SUPFAM" id="SSF74650">
    <property type="entry name" value="Galactose mutarotase-like"/>
    <property type="match status" value="1"/>
</dbReference>
<comment type="catalytic activity">
    <reaction evidence="8">
        <text>alpha-D-glucose = beta-D-glucose</text>
        <dbReference type="Rhea" id="RHEA:10264"/>
        <dbReference type="ChEBI" id="CHEBI:15903"/>
        <dbReference type="ChEBI" id="CHEBI:17925"/>
        <dbReference type="EC" id="5.1.3.3"/>
    </reaction>
</comment>
<comment type="subunit">
    <text evidence="4">Monomer.</text>
</comment>
<accession>A0ABU7W950</accession>
<dbReference type="NCBIfam" id="NF008277">
    <property type="entry name" value="PRK11055.1"/>
    <property type="match status" value="1"/>
</dbReference>
<gene>
    <name evidence="10" type="ORF">V1468_15840</name>
</gene>
<dbReference type="EMBL" id="JAZHOU010000008">
    <property type="protein sequence ID" value="MEF3080486.1"/>
    <property type="molecule type" value="Genomic_DNA"/>
</dbReference>
<evidence type="ECO:0000256" key="6">
    <source>
        <dbReference type="ARBA" id="ARBA00023235"/>
    </source>
</evidence>
<reference evidence="10 11" key="1">
    <citation type="submission" date="2024-02" db="EMBL/GenBank/DDBJ databases">
        <title>Winogradskyella poriferorum JCM 12885.</title>
        <authorList>
            <person name="Zhang D.-F."/>
            <person name="Fu Z.-Y."/>
        </authorList>
    </citation>
    <scope>NUCLEOTIDE SEQUENCE [LARGE SCALE GENOMIC DNA]</scope>
    <source>
        <strain evidence="10 11">JCM 12885</strain>
    </source>
</reference>
<evidence type="ECO:0000313" key="11">
    <source>
        <dbReference type="Proteomes" id="UP001356704"/>
    </source>
</evidence>
<keyword evidence="6 8" id="KW-0413">Isomerase</keyword>
<comment type="pathway">
    <text evidence="2 8">Carbohydrate metabolism; hexose metabolism.</text>
</comment>
<dbReference type="InterPro" id="IPR008183">
    <property type="entry name" value="Aldose_1/G6P_1-epimerase"/>
</dbReference>
<evidence type="ECO:0000256" key="9">
    <source>
        <dbReference type="SAM" id="SignalP"/>
    </source>
</evidence>
<sequence>MKTLKQILLSILMLAFASTLMQCKDEKKDKSTEEKTETVIDNTLKIEKSEFGKTEDGTAIEQYSLKNANGVELSVITYGGRITSLKVPNKDGKLENVVLNFDNIKDYEKDNPFFGALIGRYGNRIANGKFTLEGNEYSLATNDGKNHLHGGVNGFDRVVWTAEPMESDNGSALKLSYKSKDGEEGYPGNLGVEVVYTLTNDNEVEVSYKATTDKATVVNLTQHAYFNLTGDFSKDILNHDVVIAADAYLPVDETLIPTGEIRKVEGTPFNFNTSKKIGQEINVDNEQLKRGKGYDHCWVLNGEKGDMRLVASAYDETSGRLMEIFSEEPAIQFYTGNFLDGTLPMPNGGTYAHRTGFCLETQHYPDSPNQAEFPSTVLQPGETYSTKTTFKFSVK</sequence>
<dbReference type="InterPro" id="IPR047215">
    <property type="entry name" value="Galactose_mutarotase-like"/>
</dbReference>
<proteinExistence type="inferred from homology"/>
<dbReference type="InterPro" id="IPR014718">
    <property type="entry name" value="GH-type_carb-bd"/>
</dbReference>
<dbReference type="InterPro" id="IPR015443">
    <property type="entry name" value="Aldose_1-epimerase"/>
</dbReference>
<protein>
    <recommendedName>
        <fullName evidence="8">Aldose 1-epimerase</fullName>
        <ecNumber evidence="8">5.1.3.3</ecNumber>
    </recommendedName>
</protein>
<evidence type="ECO:0000256" key="3">
    <source>
        <dbReference type="ARBA" id="ARBA00006206"/>
    </source>
</evidence>
<dbReference type="EC" id="5.1.3.3" evidence="8"/>
<dbReference type="Proteomes" id="UP001356704">
    <property type="component" value="Unassembled WGS sequence"/>
</dbReference>
<organism evidence="10 11">
    <name type="scientific">Winogradskyella poriferorum</name>
    <dbReference type="NCBI Taxonomy" id="307627"/>
    <lineage>
        <taxon>Bacteria</taxon>
        <taxon>Pseudomonadati</taxon>
        <taxon>Bacteroidota</taxon>
        <taxon>Flavobacteriia</taxon>
        <taxon>Flavobacteriales</taxon>
        <taxon>Flavobacteriaceae</taxon>
        <taxon>Winogradskyella</taxon>
    </lineage>
</organism>
<name>A0ABU7W950_9FLAO</name>
<comment type="similarity">
    <text evidence="3 8">Belongs to the aldose epimerase family.</text>
</comment>
<comment type="cofactor">
    <cofactor evidence="1">
        <name>Ca(2+)</name>
        <dbReference type="ChEBI" id="CHEBI:29108"/>
    </cofactor>
</comment>
<dbReference type="Pfam" id="PF01263">
    <property type="entry name" value="Aldose_epim"/>
    <property type="match status" value="1"/>
</dbReference>
<dbReference type="PIRSF" id="PIRSF005096">
    <property type="entry name" value="GALM"/>
    <property type="match status" value="1"/>
</dbReference>
<evidence type="ECO:0000256" key="5">
    <source>
        <dbReference type="ARBA" id="ARBA00022837"/>
    </source>
</evidence>
<evidence type="ECO:0000313" key="10">
    <source>
        <dbReference type="EMBL" id="MEF3080486.1"/>
    </source>
</evidence>
<dbReference type="GO" id="GO:0016853">
    <property type="term" value="F:isomerase activity"/>
    <property type="evidence" value="ECO:0007669"/>
    <property type="project" value="UniProtKB-KW"/>
</dbReference>
<evidence type="ECO:0000256" key="2">
    <source>
        <dbReference type="ARBA" id="ARBA00005028"/>
    </source>
</evidence>
<evidence type="ECO:0000256" key="7">
    <source>
        <dbReference type="ARBA" id="ARBA00023277"/>
    </source>
</evidence>
<keyword evidence="9" id="KW-0732">Signal</keyword>
<dbReference type="Gene3D" id="2.70.98.10">
    <property type="match status" value="1"/>
</dbReference>
<feature type="signal peptide" evidence="9">
    <location>
        <begin position="1"/>
        <end position="21"/>
    </location>
</feature>
<evidence type="ECO:0000256" key="8">
    <source>
        <dbReference type="PIRNR" id="PIRNR005096"/>
    </source>
</evidence>
<dbReference type="PANTHER" id="PTHR10091">
    <property type="entry name" value="ALDOSE-1-EPIMERASE"/>
    <property type="match status" value="1"/>
</dbReference>
<keyword evidence="7 8" id="KW-0119">Carbohydrate metabolism</keyword>
<dbReference type="PANTHER" id="PTHR10091:SF0">
    <property type="entry name" value="GALACTOSE MUTAROTASE"/>
    <property type="match status" value="1"/>
</dbReference>
<evidence type="ECO:0000256" key="1">
    <source>
        <dbReference type="ARBA" id="ARBA00001913"/>
    </source>
</evidence>
<dbReference type="CDD" id="cd09019">
    <property type="entry name" value="galactose_mutarotase_like"/>
    <property type="match status" value="1"/>
</dbReference>
<keyword evidence="11" id="KW-1185">Reference proteome</keyword>
<dbReference type="RefSeq" id="WP_331811186.1">
    <property type="nucleotide sequence ID" value="NZ_JAZHOU010000008.1"/>
</dbReference>
<comment type="caution">
    <text evidence="10">The sequence shown here is derived from an EMBL/GenBank/DDBJ whole genome shotgun (WGS) entry which is preliminary data.</text>
</comment>
<dbReference type="InterPro" id="IPR011013">
    <property type="entry name" value="Gal_mutarotase_sf_dom"/>
</dbReference>
<keyword evidence="5" id="KW-0106">Calcium</keyword>